<feature type="transmembrane region" description="Helical" evidence="1">
    <location>
        <begin position="106"/>
        <end position="131"/>
    </location>
</feature>
<name>A0A6G1JGR7_9PLEO</name>
<feature type="transmembrane region" description="Helical" evidence="1">
    <location>
        <begin position="31"/>
        <end position="50"/>
    </location>
</feature>
<feature type="transmembrane region" description="Helical" evidence="1">
    <location>
        <begin position="247"/>
        <end position="272"/>
    </location>
</feature>
<dbReference type="Proteomes" id="UP000799291">
    <property type="component" value="Unassembled WGS sequence"/>
</dbReference>
<dbReference type="EMBL" id="MU005572">
    <property type="protein sequence ID" value="KAF2689638.1"/>
    <property type="molecule type" value="Genomic_DNA"/>
</dbReference>
<reference evidence="3" key="1">
    <citation type="journal article" date="2020" name="Stud. Mycol.">
        <title>101 Dothideomycetes genomes: a test case for predicting lifestyles and emergence of pathogens.</title>
        <authorList>
            <person name="Haridas S."/>
            <person name="Albert R."/>
            <person name="Binder M."/>
            <person name="Bloem J."/>
            <person name="Labutti K."/>
            <person name="Salamov A."/>
            <person name="Andreopoulos B."/>
            <person name="Baker S."/>
            <person name="Barry K."/>
            <person name="Bills G."/>
            <person name="Bluhm B."/>
            <person name="Cannon C."/>
            <person name="Castanera R."/>
            <person name="Culley D."/>
            <person name="Daum C."/>
            <person name="Ezra D."/>
            <person name="Gonzalez J."/>
            <person name="Henrissat B."/>
            <person name="Kuo A."/>
            <person name="Liang C."/>
            <person name="Lipzen A."/>
            <person name="Lutzoni F."/>
            <person name="Magnuson J."/>
            <person name="Mondo S."/>
            <person name="Nolan M."/>
            <person name="Ohm R."/>
            <person name="Pangilinan J."/>
            <person name="Park H.-J."/>
            <person name="Ramirez L."/>
            <person name="Alfaro M."/>
            <person name="Sun H."/>
            <person name="Tritt A."/>
            <person name="Yoshinaga Y."/>
            <person name="Zwiers L.-H."/>
            <person name="Turgeon B."/>
            <person name="Goodwin S."/>
            <person name="Spatafora J."/>
            <person name="Crous P."/>
            <person name="Grigoriev I."/>
        </authorList>
    </citation>
    <scope>NUCLEOTIDE SEQUENCE</scope>
    <source>
        <strain evidence="3">CBS 122367</strain>
    </source>
</reference>
<dbReference type="OrthoDB" id="3918601at2759"/>
<feature type="transmembrane region" description="Helical" evidence="1">
    <location>
        <begin position="189"/>
        <end position="208"/>
    </location>
</feature>
<keyword evidence="1" id="KW-0472">Membrane</keyword>
<gene>
    <name evidence="3" type="ORF">K458DRAFT_358572</name>
</gene>
<keyword evidence="1" id="KW-0812">Transmembrane</keyword>
<sequence length="375" mass="41411">MSAEESLPTSDPAPPSHPFVTADDHTSLLNVVGWFSVVVIVMTVLTRLGTRWAKSRTVGLDDGAIITSTIFAIAQTVAVSMGVNNGLGRSAGNETDAQLIAQQKSIYAFTIFFILGQFFAKLSIISFVIALTPFRSHQAMSRGLIAMTCIWMLASVFGFAFQCDLPDTWKFVRHKCADRVAFYTFVESYNIVLDTALSLLPSVIIFGLQIDAQRKVITIIFFMSRLLVVAASLAQFGVIYSRKKDPFLSWTFALLIMIIQTLSIVTACGPYLKPFLDSVNSGLMGNDDIRRRQGGTGFFMGGRKDLAKSCQQDEESELRTFTQHQISGESQTFHTVQVSSVPSRDGEEWEAGSQSSRAHIIRQTTTYRVSSETCE</sequence>
<proteinExistence type="predicted"/>
<evidence type="ECO:0000259" key="2">
    <source>
        <dbReference type="Pfam" id="PF20684"/>
    </source>
</evidence>
<evidence type="ECO:0000313" key="4">
    <source>
        <dbReference type="Proteomes" id="UP000799291"/>
    </source>
</evidence>
<protein>
    <recommendedName>
        <fullName evidence="2">Rhodopsin domain-containing protein</fullName>
    </recommendedName>
</protein>
<dbReference type="AlphaFoldDB" id="A0A6G1JGR7"/>
<dbReference type="PANTHER" id="PTHR38794">
    <property type="entry name" value="INTEGRAL MEMBRANE PROTEIN"/>
    <property type="match status" value="1"/>
</dbReference>
<dbReference type="PANTHER" id="PTHR38794:SF1">
    <property type="entry name" value="INTEGRAL MEMBRANE PROTEIN"/>
    <property type="match status" value="1"/>
</dbReference>
<feature type="transmembrane region" description="Helical" evidence="1">
    <location>
        <begin position="143"/>
        <end position="161"/>
    </location>
</feature>
<dbReference type="InterPro" id="IPR049326">
    <property type="entry name" value="Rhodopsin_dom_fungi"/>
</dbReference>
<evidence type="ECO:0000256" key="1">
    <source>
        <dbReference type="SAM" id="Phobius"/>
    </source>
</evidence>
<keyword evidence="1" id="KW-1133">Transmembrane helix</keyword>
<feature type="transmembrane region" description="Helical" evidence="1">
    <location>
        <begin position="220"/>
        <end position="241"/>
    </location>
</feature>
<accession>A0A6G1JGR7</accession>
<dbReference type="Pfam" id="PF20684">
    <property type="entry name" value="Fung_rhodopsin"/>
    <property type="match status" value="1"/>
</dbReference>
<organism evidence="3 4">
    <name type="scientific">Lentithecium fluviatile CBS 122367</name>
    <dbReference type="NCBI Taxonomy" id="1168545"/>
    <lineage>
        <taxon>Eukaryota</taxon>
        <taxon>Fungi</taxon>
        <taxon>Dikarya</taxon>
        <taxon>Ascomycota</taxon>
        <taxon>Pezizomycotina</taxon>
        <taxon>Dothideomycetes</taxon>
        <taxon>Pleosporomycetidae</taxon>
        <taxon>Pleosporales</taxon>
        <taxon>Massarineae</taxon>
        <taxon>Lentitheciaceae</taxon>
        <taxon>Lentithecium</taxon>
    </lineage>
</organism>
<keyword evidence="4" id="KW-1185">Reference proteome</keyword>
<feature type="domain" description="Rhodopsin" evidence="2">
    <location>
        <begin position="47"/>
        <end position="276"/>
    </location>
</feature>
<feature type="transmembrane region" description="Helical" evidence="1">
    <location>
        <begin position="62"/>
        <end position="83"/>
    </location>
</feature>
<evidence type="ECO:0000313" key="3">
    <source>
        <dbReference type="EMBL" id="KAF2689638.1"/>
    </source>
</evidence>